<dbReference type="OrthoDB" id="205032at2157"/>
<dbReference type="GeneID" id="8745893"/>
<evidence type="ECO:0000256" key="1">
    <source>
        <dbReference type="SAM" id="MobiDB-lite"/>
    </source>
</evidence>
<feature type="region of interest" description="Disordered" evidence="1">
    <location>
        <begin position="1"/>
        <end position="31"/>
    </location>
</feature>
<keyword evidence="3" id="KW-1185">Reference proteome</keyword>
<dbReference type="EMBL" id="CP001865">
    <property type="protein sequence ID" value="ADB63975.1"/>
    <property type="molecule type" value="Genomic_DNA"/>
</dbReference>
<gene>
    <name evidence="2" type="ordered locus">Htur_5088</name>
</gene>
<feature type="region of interest" description="Disordered" evidence="1">
    <location>
        <begin position="156"/>
        <end position="181"/>
    </location>
</feature>
<dbReference type="AlphaFoldDB" id="D2S3M8"/>
<evidence type="ECO:0000313" key="2">
    <source>
        <dbReference type="EMBL" id="ADB63975.1"/>
    </source>
</evidence>
<protein>
    <submittedName>
        <fullName evidence="2">Uncharacterized protein</fullName>
    </submittedName>
</protein>
<evidence type="ECO:0000313" key="3">
    <source>
        <dbReference type="Proteomes" id="UP000001903"/>
    </source>
</evidence>
<reference evidence="2 3" key="1">
    <citation type="journal article" date="2010" name="Stand. Genomic Sci.">
        <title>Complete genome sequence of Haloterrigena turkmenica type strain (4k).</title>
        <authorList>
            <person name="Saunders E."/>
            <person name="Tindall B.J."/>
            <person name="Fahnrich R."/>
            <person name="Lapidus A."/>
            <person name="Copeland A."/>
            <person name="Del Rio T.G."/>
            <person name="Lucas S."/>
            <person name="Chen F."/>
            <person name="Tice H."/>
            <person name="Cheng J.F."/>
            <person name="Han C."/>
            <person name="Detter J.C."/>
            <person name="Bruce D."/>
            <person name="Goodwin L."/>
            <person name="Chain P."/>
            <person name="Pitluck S."/>
            <person name="Pati A."/>
            <person name="Ivanova N."/>
            <person name="Mavromatis K."/>
            <person name="Chen A."/>
            <person name="Palaniappan K."/>
            <person name="Land M."/>
            <person name="Hauser L."/>
            <person name="Chang Y.J."/>
            <person name="Jeffries C.D."/>
            <person name="Brettin T."/>
            <person name="Rohde M."/>
            <person name="Goker M."/>
            <person name="Bristow J."/>
            <person name="Eisen J.A."/>
            <person name="Markowitz V."/>
            <person name="Hugenholtz P."/>
            <person name="Klenk H.P."/>
            <person name="Kyrpides N.C."/>
        </authorList>
    </citation>
    <scope>NUCLEOTIDE SEQUENCE [LARGE SCALE GENOMIC DNA]</scope>
    <source>
        <strain evidence="3">ATCC 51198 / DSM 5511 / JCM 9101 / NCIMB 13204 / VKM B-1734 / 4k</strain>
    </source>
</reference>
<geneLocation type="plasmid" evidence="2 3">
    <name>pHTUR05</name>
</geneLocation>
<dbReference type="KEGG" id="htu:Htur_5088"/>
<proteinExistence type="predicted"/>
<feature type="compositionally biased region" description="Polar residues" evidence="1">
    <location>
        <begin position="17"/>
        <end position="29"/>
    </location>
</feature>
<name>D2S3M8_HALTV</name>
<dbReference type="HOGENOM" id="CLU_1507361_0_0_2"/>
<organism evidence="2 3">
    <name type="scientific">Haloterrigena turkmenica (strain ATCC 51198 / DSM 5511 / JCM 9101 / NCIMB 13204 / VKM B-1734 / 4k)</name>
    <name type="common">Halococcus turkmenicus</name>
    <dbReference type="NCBI Taxonomy" id="543526"/>
    <lineage>
        <taxon>Archaea</taxon>
        <taxon>Methanobacteriati</taxon>
        <taxon>Methanobacteriota</taxon>
        <taxon>Stenosarchaea group</taxon>
        <taxon>Halobacteria</taxon>
        <taxon>Halobacteriales</taxon>
        <taxon>Natrialbaceae</taxon>
        <taxon>Haloterrigena</taxon>
    </lineage>
</organism>
<keyword evidence="2" id="KW-0614">Plasmid</keyword>
<dbReference type="Proteomes" id="UP000001903">
    <property type="component" value="Plasmid pHTUR05"/>
</dbReference>
<dbReference type="RefSeq" id="WP_012946214.1">
    <property type="nucleotide sequence ID" value="NC_013748.1"/>
</dbReference>
<accession>D2S3M8</accession>
<sequence length="181" mass="20216">MSIRNSPKGTPKMAATPDTQTDSIDTQLPTPHWTVQWPTLSEDHDPEYLAENDPAETSQQTLACVGISPADPDPRPWVPVDDRDHTRQTSVFEYPVEWWDDADRLEALFAEHDAVAPIADLFGPDRCFETVRSRLEAFGIRDPSEPTTLVEKLEAMDAEDAGLSPSTDDDYSQFSKRGRSA</sequence>